<evidence type="ECO:0000313" key="3">
    <source>
        <dbReference type="Proteomes" id="UP000183794"/>
    </source>
</evidence>
<keyword evidence="1" id="KW-0812">Transmembrane</keyword>
<keyword evidence="1" id="KW-0472">Membrane</keyword>
<proteinExistence type="predicted"/>
<feature type="transmembrane region" description="Helical" evidence="1">
    <location>
        <begin position="62"/>
        <end position="79"/>
    </location>
</feature>
<protein>
    <submittedName>
        <fullName evidence="2">Uncharacterized protein</fullName>
    </submittedName>
</protein>
<dbReference type="AlphaFoldDB" id="A0A1L0C899"/>
<dbReference type="EMBL" id="FPLD01000129">
    <property type="protein sequence ID" value="SGZ16508.1"/>
    <property type="molecule type" value="Genomic_DNA"/>
</dbReference>
<name>A0A1L0C899_9GAMM</name>
<keyword evidence="1" id="KW-1133">Transmembrane helix</keyword>
<feature type="transmembrane region" description="Helical" evidence="1">
    <location>
        <begin position="85"/>
        <end position="102"/>
    </location>
</feature>
<reference evidence="2 3" key="1">
    <citation type="submission" date="2016-11" db="EMBL/GenBank/DDBJ databases">
        <authorList>
            <person name="Jaros S."/>
            <person name="Januszkiewicz K."/>
            <person name="Wedrychowicz H."/>
        </authorList>
    </citation>
    <scope>NUCLEOTIDE SEQUENCE [LARGE SCALE GENOMIC DNA]</scope>
    <source>
        <strain evidence="2">NVI 5450</strain>
    </source>
</reference>
<accession>A0A1L0C899</accession>
<sequence length="132" mass="15412">MRDFNNDGDMNIGRDLNIYDNSQQVYKSFYEMTNEELFNERPFREGNIEIEQERKVKRLKPFYGLAVILFIIAAFLSWFNGKTDLITLFIGAGSLFIGFVSLKETLVANSFQEEEQDAVILINKILKKRRAE</sequence>
<evidence type="ECO:0000256" key="1">
    <source>
        <dbReference type="SAM" id="Phobius"/>
    </source>
</evidence>
<evidence type="ECO:0000313" key="2">
    <source>
        <dbReference type="EMBL" id="SGZ16508.1"/>
    </source>
</evidence>
<gene>
    <name evidence="2" type="ORF">NVI5450_4340</name>
</gene>
<dbReference type="Proteomes" id="UP000183794">
    <property type="component" value="Unassembled WGS sequence"/>
</dbReference>
<organism evidence="2 3">
    <name type="scientific">Moritella viscosa</name>
    <dbReference type="NCBI Taxonomy" id="80854"/>
    <lineage>
        <taxon>Bacteria</taxon>
        <taxon>Pseudomonadati</taxon>
        <taxon>Pseudomonadota</taxon>
        <taxon>Gammaproteobacteria</taxon>
        <taxon>Alteromonadales</taxon>
        <taxon>Moritellaceae</taxon>
        <taxon>Moritella</taxon>
    </lineage>
</organism>